<dbReference type="Gene3D" id="1.10.1200.10">
    <property type="entry name" value="ACP-like"/>
    <property type="match status" value="1"/>
</dbReference>
<name>A0A8J4M4N0_9BACL</name>
<dbReference type="AlphaFoldDB" id="A0A8J4M4N0"/>
<reference evidence="2" key="1">
    <citation type="submission" date="2021-04" db="EMBL/GenBank/DDBJ databases">
        <title>Draft genome sequence of Xylanibacillus composti strain K13.</title>
        <authorList>
            <person name="Uke A."/>
            <person name="Chhe C."/>
            <person name="Baramee S."/>
            <person name="Kosugi A."/>
        </authorList>
    </citation>
    <scope>NUCLEOTIDE SEQUENCE</scope>
    <source>
        <strain evidence="2">K13</strain>
    </source>
</reference>
<evidence type="ECO:0000259" key="1">
    <source>
        <dbReference type="PROSITE" id="PS50075"/>
    </source>
</evidence>
<dbReference type="PROSITE" id="PS50075">
    <property type="entry name" value="CARRIER"/>
    <property type="match status" value="1"/>
</dbReference>
<proteinExistence type="predicted"/>
<dbReference type="Pfam" id="PF00550">
    <property type="entry name" value="PP-binding"/>
    <property type="match status" value="1"/>
</dbReference>
<gene>
    <name evidence="2" type="ORF">XYCOK13_42910</name>
</gene>
<keyword evidence="3" id="KW-1185">Reference proteome</keyword>
<dbReference type="InterPro" id="IPR036736">
    <property type="entry name" value="ACP-like_sf"/>
</dbReference>
<feature type="domain" description="Carrier" evidence="1">
    <location>
        <begin position="2"/>
        <end position="85"/>
    </location>
</feature>
<dbReference type="SUPFAM" id="SSF47336">
    <property type="entry name" value="ACP-like"/>
    <property type="match status" value="1"/>
</dbReference>
<protein>
    <recommendedName>
        <fullName evidence="1">Carrier domain-containing protein</fullName>
    </recommendedName>
</protein>
<dbReference type="RefSeq" id="WP_213414260.1">
    <property type="nucleotide sequence ID" value="NZ_BOVK01000094.1"/>
</dbReference>
<comment type="caution">
    <text evidence="2">The sequence shown here is derived from an EMBL/GenBank/DDBJ whole genome shotgun (WGS) entry which is preliminary data.</text>
</comment>
<dbReference type="EMBL" id="BOVK01000094">
    <property type="protein sequence ID" value="GIQ71467.1"/>
    <property type="molecule type" value="Genomic_DNA"/>
</dbReference>
<evidence type="ECO:0000313" key="3">
    <source>
        <dbReference type="Proteomes" id="UP000677918"/>
    </source>
</evidence>
<dbReference type="Proteomes" id="UP000677918">
    <property type="component" value="Unassembled WGS sequence"/>
</dbReference>
<sequence length="87" mass="9790">MLDMELVKKRVIEITIEVTGEGEFPEPAEVDARLEEPLDEWGVDSLSALELAVHLERQFGTRLEEDELTGVRSLADIVKLVEEKGKV</sequence>
<accession>A0A8J4M4N0</accession>
<evidence type="ECO:0000313" key="2">
    <source>
        <dbReference type="EMBL" id="GIQ71467.1"/>
    </source>
</evidence>
<dbReference type="InterPro" id="IPR009081">
    <property type="entry name" value="PP-bd_ACP"/>
</dbReference>
<organism evidence="2 3">
    <name type="scientific">Xylanibacillus composti</name>
    <dbReference type="NCBI Taxonomy" id="1572762"/>
    <lineage>
        <taxon>Bacteria</taxon>
        <taxon>Bacillati</taxon>
        <taxon>Bacillota</taxon>
        <taxon>Bacilli</taxon>
        <taxon>Bacillales</taxon>
        <taxon>Paenibacillaceae</taxon>
        <taxon>Xylanibacillus</taxon>
    </lineage>
</organism>